<dbReference type="GO" id="GO:0048309">
    <property type="term" value="P:endoplasmic reticulum inheritance"/>
    <property type="evidence" value="ECO:0007669"/>
    <property type="project" value="InterPro"/>
</dbReference>
<name>A0A1G4KJ83_9SACH</name>
<evidence type="ECO:0000256" key="3">
    <source>
        <dbReference type="ARBA" id="ARBA00019884"/>
    </source>
</evidence>
<keyword evidence="4 11" id="KW-0813">Transport</keyword>
<evidence type="ECO:0000256" key="7">
    <source>
        <dbReference type="ARBA" id="ARBA00022884"/>
    </source>
</evidence>
<keyword evidence="8 11" id="KW-0175">Coiled coil</keyword>
<keyword evidence="7 11" id="KW-0694">RNA-binding</keyword>
<evidence type="ECO:0000256" key="11">
    <source>
        <dbReference type="RuleBase" id="RU362142"/>
    </source>
</evidence>
<comment type="similarity">
    <text evidence="2 11">Belongs to the SHE3 family.</text>
</comment>
<protein>
    <recommendedName>
        <fullName evidence="3 11">SWI5-dependent HO expression protein 3</fullName>
    </recommendedName>
</protein>
<evidence type="ECO:0000256" key="8">
    <source>
        <dbReference type="ARBA" id="ARBA00023054"/>
    </source>
</evidence>
<feature type="compositionally biased region" description="Basic residues" evidence="12">
    <location>
        <begin position="421"/>
        <end position="431"/>
    </location>
</feature>
<dbReference type="Pfam" id="PF17078">
    <property type="entry name" value="SHE3"/>
    <property type="match status" value="1"/>
</dbReference>
<dbReference type="AlphaFoldDB" id="A0A1G4KJ83"/>
<feature type="compositionally biased region" description="Low complexity" evidence="12">
    <location>
        <begin position="383"/>
        <end position="415"/>
    </location>
</feature>
<comment type="function">
    <text evidence="10">RNA-binding protein that binds specific mRNAs including the ASH1 mRNA, coding for a repressor of the HO endonuclease. Part of the mRNA localization machinery that restricts accumulation of certain proteins to the bud and in the daughter cell. Required for the delivery of cortical endoplasmic reticulum into the emerging bud.</text>
</comment>
<evidence type="ECO:0000256" key="12">
    <source>
        <dbReference type="SAM" id="MobiDB-lite"/>
    </source>
</evidence>
<evidence type="ECO:0000256" key="4">
    <source>
        <dbReference type="ARBA" id="ARBA00022448"/>
    </source>
</evidence>
<gene>
    <name evidence="11" type="primary">SHE3</name>
    <name evidence="13" type="ORF">LANO_0G10660G</name>
</gene>
<evidence type="ECO:0000256" key="10">
    <source>
        <dbReference type="ARBA" id="ARBA00024975"/>
    </source>
</evidence>
<dbReference type="GO" id="GO:0051028">
    <property type="term" value="P:mRNA transport"/>
    <property type="evidence" value="ECO:0007669"/>
    <property type="project" value="UniProtKB-UniRule"/>
</dbReference>
<reference evidence="14" key="1">
    <citation type="submission" date="2016-03" db="EMBL/GenBank/DDBJ databases">
        <authorList>
            <person name="Devillers Hugo."/>
        </authorList>
    </citation>
    <scope>NUCLEOTIDE SEQUENCE [LARGE SCALE GENOMIC DNA]</scope>
</reference>
<dbReference type="SUPFAM" id="SSF103657">
    <property type="entry name" value="BAR/IMD domain-like"/>
    <property type="match status" value="1"/>
</dbReference>
<dbReference type="InterPro" id="IPR027267">
    <property type="entry name" value="AH/BAR_dom_sf"/>
</dbReference>
<keyword evidence="5 11" id="KW-0509">mRNA transport</keyword>
<dbReference type="InterPro" id="IPR031398">
    <property type="entry name" value="She3"/>
</dbReference>
<organism evidence="13 14">
    <name type="scientific">Lachancea nothofagi CBS 11611</name>
    <dbReference type="NCBI Taxonomy" id="1266666"/>
    <lineage>
        <taxon>Eukaryota</taxon>
        <taxon>Fungi</taxon>
        <taxon>Dikarya</taxon>
        <taxon>Ascomycota</taxon>
        <taxon>Saccharomycotina</taxon>
        <taxon>Saccharomycetes</taxon>
        <taxon>Saccharomycetales</taxon>
        <taxon>Saccharomycetaceae</taxon>
        <taxon>Lachancea</taxon>
    </lineage>
</organism>
<feature type="coiled-coil region" evidence="11">
    <location>
        <begin position="56"/>
        <end position="228"/>
    </location>
</feature>
<proteinExistence type="inferred from homology"/>
<evidence type="ECO:0000256" key="2">
    <source>
        <dbReference type="ARBA" id="ARBA00008123"/>
    </source>
</evidence>
<evidence type="ECO:0000256" key="9">
    <source>
        <dbReference type="ARBA" id="ARBA00023136"/>
    </source>
</evidence>
<keyword evidence="14" id="KW-1185">Reference proteome</keyword>
<dbReference type="GO" id="GO:0003723">
    <property type="term" value="F:RNA binding"/>
    <property type="evidence" value="ECO:0007669"/>
    <property type="project" value="UniProtKB-KW"/>
</dbReference>
<feature type="region of interest" description="Disordered" evidence="12">
    <location>
        <begin position="286"/>
        <end position="348"/>
    </location>
</feature>
<dbReference type="EMBL" id="LT598453">
    <property type="protein sequence ID" value="SCV04513.1"/>
    <property type="molecule type" value="Genomic_DNA"/>
</dbReference>
<dbReference type="Gene3D" id="1.20.58.60">
    <property type="match status" value="1"/>
</dbReference>
<dbReference type="GO" id="GO:0005789">
    <property type="term" value="C:endoplasmic reticulum membrane"/>
    <property type="evidence" value="ECO:0007669"/>
    <property type="project" value="UniProtKB-SubCell"/>
</dbReference>
<sequence>MGTSNDELLGARLNSPVRMSPSKLSMNHGTFMANIQNGNSPTKGGSPGVSSSTRVIEALHAQIDNLTRTNLELTVQSNNLLTRLETATNNHSKHLESMSTLKHENDNLNLMLSRKERRVRDLEQQAAQLRNSYEEAALNNKTMHSKIQNYNQRETNLEQNLQQVQVQYDALLDGQRRYRDQYSREIQELKDQLQSFRRDQGTYVTETLQTLLENHSSLQTRIDEYANKYQKLASVEQEHRDLLNYECESMRSHLDLPKWDQLYQESRNLVIDYAEKANVTLPTSFLSQHSQSNGRPGAKSPPIPQNGHHNGFTNAFSPAVTPSSTFVNPQQIRVPKQRNSSSSAKRSSFYGSNVSIAGSPVPGIKQSPGSPAIASSATLPGVRRSSSIRSSSSSRNSSGELSSSDTNNSSSKPYSKPFSGYKKRGRRHRPQIRQTTSHLANNCLYYTCTHV</sequence>
<evidence type="ECO:0000313" key="13">
    <source>
        <dbReference type="EMBL" id="SCV04513.1"/>
    </source>
</evidence>
<comment type="subcellular location">
    <subcellularLocation>
        <location evidence="1 11">Endoplasmic reticulum membrane</location>
        <topology evidence="1 11">Peripheral membrane protein</topology>
    </subcellularLocation>
</comment>
<evidence type="ECO:0000256" key="5">
    <source>
        <dbReference type="ARBA" id="ARBA00022816"/>
    </source>
</evidence>
<keyword evidence="9 11" id="KW-0472">Membrane</keyword>
<dbReference type="Proteomes" id="UP000189911">
    <property type="component" value="Chromosome G"/>
</dbReference>
<dbReference type="OrthoDB" id="6088208at2759"/>
<evidence type="ECO:0000256" key="6">
    <source>
        <dbReference type="ARBA" id="ARBA00022824"/>
    </source>
</evidence>
<evidence type="ECO:0000313" key="14">
    <source>
        <dbReference type="Proteomes" id="UP000189911"/>
    </source>
</evidence>
<feature type="region of interest" description="Disordered" evidence="12">
    <location>
        <begin position="360"/>
        <end position="435"/>
    </location>
</feature>
<feature type="compositionally biased region" description="Polar residues" evidence="12">
    <location>
        <begin position="367"/>
        <end position="378"/>
    </location>
</feature>
<evidence type="ECO:0000256" key="1">
    <source>
        <dbReference type="ARBA" id="ARBA00004406"/>
    </source>
</evidence>
<accession>A0A1G4KJ83</accession>
<feature type="compositionally biased region" description="Polar residues" evidence="12">
    <location>
        <begin position="307"/>
        <end position="331"/>
    </location>
</feature>
<keyword evidence="6 11" id="KW-0256">Endoplasmic reticulum</keyword>